<feature type="domain" description="ATP-cone" evidence="10">
    <location>
        <begin position="49"/>
        <end position="139"/>
    </location>
</feature>
<evidence type="ECO:0000256" key="2">
    <source>
        <dbReference type="ARBA" id="ARBA00022741"/>
    </source>
</evidence>
<keyword evidence="12" id="KW-1185">Reference proteome</keyword>
<dbReference type="GO" id="GO:0005524">
    <property type="term" value="F:ATP binding"/>
    <property type="evidence" value="ECO:0007669"/>
    <property type="project" value="UniProtKB-UniRule"/>
</dbReference>
<evidence type="ECO:0000313" key="12">
    <source>
        <dbReference type="Proteomes" id="UP000324996"/>
    </source>
</evidence>
<dbReference type="Proteomes" id="UP000324996">
    <property type="component" value="Unassembled WGS sequence"/>
</dbReference>
<evidence type="ECO:0000256" key="1">
    <source>
        <dbReference type="ARBA" id="ARBA00022491"/>
    </source>
</evidence>
<dbReference type="EMBL" id="BKCN01000033">
    <property type="protein sequence ID" value="GER05614.1"/>
    <property type="molecule type" value="Genomic_DNA"/>
</dbReference>
<gene>
    <name evidence="8 11" type="primary">nrdR</name>
    <name evidence="11" type="ORF">JCM17846_32960</name>
</gene>
<feature type="compositionally biased region" description="Basic and acidic residues" evidence="9">
    <location>
        <begin position="11"/>
        <end position="21"/>
    </location>
</feature>
<dbReference type="InterPro" id="IPR005144">
    <property type="entry name" value="ATP-cone_dom"/>
</dbReference>
<dbReference type="PROSITE" id="PS51161">
    <property type="entry name" value="ATP_CONE"/>
    <property type="match status" value="1"/>
</dbReference>
<dbReference type="PANTHER" id="PTHR30455">
    <property type="entry name" value="TRANSCRIPTIONAL REPRESSOR NRDR"/>
    <property type="match status" value="1"/>
</dbReference>
<dbReference type="GO" id="GO:0003677">
    <property type="term" value="F:DNA binding"/>
    <property type="evidence" value="ECO:0007669"/>
    <property type="project" value="UniProtKB-KW"/>
</dbReference>
<reference evidence="11 12" key="1">
    <citation type="submission" date="2019-09" db="EMBL/GenBank/DDBJ databases">
        <title>NBRP : Genome information of microbial organism related human and environment.</title>
        <authorList>
            <person name="Hattori M."/>
            <person name="Oshima K."/>
            <person name="Inaba H."/>
            <person name="Suda W."/>
            <person name="Sakamoto M."/>
            <person name="Iino T."/>
            <person name="Kitahara M."/>
            <person name="Oshida Y."/>
            <person name="Iida T."/>
            <person name="Kudo T."/>
            <person name="Itoh T."/>
            <person name="Ohkuma M."/>
        </authorList>
    </citation>
    <scope>NUCLEOTIDE SEQUENCE [LARGE SCALE GENOMIC DNA]</scope>
    <source>
        <strain evidence="11 12">Q-1</strain>
    </source>
</reference>
<evidence type="ECO:0000256" key="5">
    <source>
        <dbReference type="ARBA" id="ARBA00023015"/>
    </source>
</evidence>
<keyword evidence="8" id="KW-0479">Metal-binding</keyword>
<evidence type="ECO:0000256" key="7">
    <source>
        <dbReference type="ARBA" id="ARBA00023163"/>
    </source>
</evidence>
<accession>A0A5A7ND04</accession>
<feature type="region of interest" description="Disordered" evidence="9">
    <location>
        <begin position="1"/>
        <end position="21"/>
    </location>
</feature>
<evidence type="ECO:0000256" key="9">
    <source>
        <dbReference type="SAM" id="MobiDB-lite"/>
    </source>
</evidence>
<comment type="function">
    <text evidence="8">Negatively regulates transcription of bacterial ribonucleotide reductase nrd genes and operons by binding to NrdR-boxes.</text>
</comment>
<protein>
    <recommendedName>
        <fullName evidence="8">Transcriptional repressor NrdR</fullName>
    </recommendedName>
</protein>
<dbReference type="InterPro" id="IPR055173">
    <property type="entry name" value="NrdR-like_N"/>
</dbReference>
<dbReference type="AlphaFoldDB" id="A0A5A7ND04"/>
<dbReference type="RefSeq" id="WP_042085414.1">
    <property type="nucleotide sequence ID" value="NZ_BKCN01000033.1"/>
</dbReference>
<keyword evidence="7 8" id="KW-0804">Transcription</keyword>
<dbReference type="PANTHER" id="PTHR30455:SF2">
    <property type="entry name" value="TRANSCRIPTIONAL REPRESSOR NRDR"/>
    <property type="match status" value="1"/>
</dbReference>
<evidence type="ECO:0000313" key="11">
    <source>
        <dbReference type="EMBL" id="GER05614.1"/>
    </source>
</evidence>
<dbReference type="InterPro" id="IPR003796">
    <property type="entry name" value="RNR_NrdR-like"/>
</dbReference>
<evidence type="ECO:0000256" key="6">
    <source>
        <dbReference type="ARBA" id="ARBA00023125"/>
    </source>
</evidence>
<keyword evidence="5 8" id="KW-0805">Transcription regulation</keyword>
<name>A0A5A7ND04_9PROT</name>
<keyword evidence="4 8" id="KW-0067">ATP-binding</keyword>
<proteinExistence type="inferred from homology"/>
<keyword evidence="6 8" id="KW-0238">DNA-binding</keyword>
<comment type="cofactor">
    <cofactor evidence="8">
        <name>Zn(2+)</name>
        <dbReference type="ChEBI" id="CHEBI:29105"/>
    </cofactor>
    <text evidence="8">Binds 1 zinc ion.</text>
</comment>
<evidence type="ECO:0000259" key="10">
    <source>
        <dbReference type="PROSITE" id="PS51161"/>
    </source>
</evidence>
<keyword evidence="2 8" id="KW-0547">Nucleotide-binding</keyword>
<evidence type="ECO:0000256" key="8">
    <source>
        <dbReference type="HAMAP-Rule" id="MF_00440"/>
    </source>
</evidence>
<sequence>MRCPFCGNEDTQVKDSRPTDDRSAIRRRRFCAGCGARFTTFERVQLRELVVLKRNGRRVPFERDKLQRSIDIAMRKRPVEPERVERMVNGLVRRLESQGDNEVKADHIGQLVMDALSSLDQVAYVRYASVYRNFREAQDFENFLSTMQGDEGLVRDEDRDE</sequence>
<feature type="zinc finger region" evidence="8">
    <location>
        <begin position="3"/>
        <end position="34"/>
    </location>
</feature>
<keyword evidence="1 8" id="KW-0678">Repressor</keyword>
<dbReference type="GO" id="GO:0008270">
    <property type="term" value="F:zinc ion binding"/>
    <property type="evidence" value="ECO:0007669"/>
    <property type="project" value="UniProtKB-UniRule"/>
</dbReference>
<dbReference type="NCBIfam" id="TIGR00244">
    <property type="entry name" value="transcriptional regulator NrdR"/>
    <property type="match status" value="1"/>
</dbReference>
<evidence type="ECO:0000256" key="3">
    <source>
        <dbReference type="ARBA" id="ARBA00022771"/>
    </source>
</evidence>
<evidence type="ECO:0000256" key="4">
    <source>
        <dbReference type="ARBA" id="ARBA00022840"/>
    </source>
</evidence>
<dbReference type="Pfam" id="PF22811">
    <property type="entry name" value="Zn_ribbon_NrdR"/>
    <property type="match status" value="1"/>
</dbReference>
<dbReference type="HAMAP" id="MF_00440">
    <property type="entry name" value="NrdR"/>
    <property type="match status" value="1"/>
</dbReference>
<comment type="caution">
    <text evidence="11">The sequence shown here is derived from an EMBL/GenBank/DDBJ whole genome shotgun (WGS) entry which is preliminary data.</text>
</comment>
<organism evidence="11 12">
    <name type="scientific">Iodidimonas nitroreducens</name>
    <dbReference type="NCBI Taxonomy" id="1236968"/>
    <lineage>
        <taxon>Bacteria</taxon>
        <taxon>Pseudomonadati</taxon>
        <taxon>Pseudomonadota</taxon>
        <taxon>Alphaproteobacteria</taxon>
        <taxon>Iodidimonadales</taxon>
        <taxon>Iodidimonadaceae</taxon>
        <taxon>Iodidimonas</taxon>
    </lineage>
</organism>
<keyword evidence="8" id="KW-0862">Zinc</keyword>
<keyword evidence="3 8" id="KW-0863">Zinc-finger</keyword>
<dbReference type="Pfam" id="PF03477">
    <property type="entry name" value="ATP-cone"/>
    <property type="match status" value="1"/>
</dbReference>
<dbReference type="GO" id="GO:0045892">
    <property type="term" value="P:negative regulation of DNA-templated transcription"/>
    <property type="evidence" value="ECO:0007669"/>
    <property type="project" value="UniProtKB-UniRule"/>
</dbReference>
<comment type="similarity">
    <text evidence="8">Belongs to the NrdR family.</text>
</comment>